<evidence type="ECO:0000256" key="4">
    <source>
        <dbReference type="ARBA" id="ARBA00022475"/>
    </source>
</evidence>
<feature type="transmembrane region" description="Helical" evidence="8">
    <location>
        <begin position="52"/>
        <end position="70"/>
    </location>
</feature>
<evidence type="ECO:0000256" key="6">
    <source>
        <dbReference type="ARBA" id="ARBA00022989"/>
    </source>
</evidence>
<keyword evidence="5 8" id="KW-0812">Transmembrane</keyword>
<evidence type="ECO:0000256" key="7">
    <source>
        <dbReference type="ARBA" id="ARBA00023136"/>
    </source>
</evidence>
<evidence type="ECO:0000259" key="9">
    <source>
        <dbReference type="PROSITE" id="PS50850"/>
    </source>
</evidence>
<feature type="transmembrane region" description="Helical" evidence="8">
    <location>
        <begin position="208"/>
        <end position="234"/>
    </location>
</feature>
<feature type="transmembrane region" description="Helical" evidence="8">
    <location>
        <begin position="340"/>
        <end position="362"/>
    </location>
</feature>
<dbReference type="SUPFAM" id="SSF103473">
    <property type="entry name" value="MFS general substrate transporter"/>
    <property type="match status" value="1"/>
</dbReference>
<accession>A0ABW5R1N7</accession>
<evidence type="ECO:0000313" key="11">
    <source>
        <dbReference type="Proteomes" id="UP001597493"/>
    </source>
</evidence>
<protein>
    <submittedName>
        <fullName evidence="10">MFS transporter</fullName>
    </submittedName>
</protein>
<feature type="transmembrane region" description="Helical" evidence="8">
    <location>
        <begin position="302"/>
        <end position="328"/>
    </location>
</feature>
<feature type="transmembrane region" description="Helical" evidence="8">
    <location>
        <begin position="82"/>
        <end position="99"/>
    </location>
</feature>
<evidence type="ECO:0000256" key="1">
    <source>
        <dbReference type="ARBA" id="ARBA00004651"/>
    </source>
</evidence>
<feature type="transmembrane region" description="Helical" evidence="8">
    <location>
        <begin position="254"/>
        <end position="271"/>
    </location>
</feature>
<dbReference type="PANTHER" id="PTHR43271:SF2">
    <property type="entry name" value="BLL2771 PROTEIN"/>
    <property type="match status" value="1"/>
</dbReference>
<feature type="transmembrane region" description="Helical" evidence="8">
    <location>
        <begin position="165"/>
        <end position="187"/>
    </location>
</feature>
<dbReference type="Pfam" id="PF07690">
    <property type="entry name" value="MFS_1"/>
    <property type="match status" value="1"/>
</dbReference>
<keyword evidence="6 8" id="KW-1133">Transmembrane helix</keyword>
<dbReference type="PANTHER" id="PTHR43271">
    <property type="entry name" value="BLL2771 PROTEIN"/>
    <property type="match status" value="1"/>
</dbReference>
<keyword evidence="3" id="KW-0813">Transport</keyword>
<proteinExistence type="inferred from homology"/>
<dbReference type="Gene3D" id="1.20.1250.20">
    <property type="entry name" value="MFS general substrate transporter like domains"/>
    <property type="match status" value="1"/>
</dbReference>
<evidence type="ECO:0000256" key="5">
    <source>
        <dbReference type="ARBA" id="ARBA00022692"/>
    </source>
</evidence>
<dbReference type="InterPro" id="IPR020846">
    <property type="entry name" value="MFS_dom"/>
</dbReference>
<dbReference type="InterPro" id="IPR011701">
    <property type="entry name" value="MFS"/>
</dbReference>
<evidence type="ECO:0000256" key="8">
    <source>
        <dbReference type="SAM" id="Phobius"/>
    </source>
</evidence>
<gene>
    <name evidence="10" type="ORF">ACFSW5_18885</name>
</gene>
<keyword evidence="11" id="KW-1185">Reference proteome</keyword>
<feature type="transmembrane region" description="Helical" evidence="8">
    <location>
        <begin position="368"/>
        <end position="387"/>
    </location>
</feature>
<reference evidence="11" key="1">
    <citation type="journal article" date="2019" name="Int. J. Syst. Evol. Microbiol.">
        <title>The Global Catalogue of Microorganisms (GCM) 10K type strain sequencing project: providing services to taxonomists for standard genome sequencing and annotation.</title>
        <authorList>
            <consortium name="The Broad Institute Genomics Platform"/>
            <consortium name="The Broad Institute Genome Sequencing Center for Infectious Disease"/>
            <person name="Wu L."/>
            <person name="Ma J."/>
        </authorList>
    </citation>
    <scope>NUCLEOTIDE SEQUENCE [LARGE SCALE GENOMIC DNA]</scope>
    <source>
        <strain evidence="11">TISTR 1827</strain>
    </source>
</reference>
<sequence length="405" mass="41663">MMDLNEVSGTKVFLGIMSVLATGAVLVVSLLYMTIPLLPVLSDAFDAPAIKAVWAGSAFGFAYALGNLVFGTWSDRTRRRNVLAGGLFALVLSSIAVAFSPTLEWLIALRAVQGFFAASFPPAALAYVGDVFAPRLRPVAISTISCGFLLAGVLGQIYASEMEPMIGWRGAFGLSAAGFLVLALCALRLPPGTAPNVKIPVRTAVARLFGLLGSAPLLFAYAVAVTLLLCFVAMYAGLGSHIEETFGIGERGLMWIRLAGIPGILVSPLAGRSIERFGASKVLIAGLLIAAAGIVSEGMSTALLPLVVSSVAFVAGIATAVPGVIVLVNLFGGRARGSAAALYGCFIFAGASIGPLLSSALMQHQHGFRLLGIALAAILCLAALMAWGGSRFVPSASAAETPSPH</sequence>
<feature type="transmembrane region" description="Helical" evidence="8">
    <location>
        <begin position="278"/>
        <end position="296"/>
    </location>
</feature>
<dbReference type="CDD" id="cd17324">
    <property type="entry name" value="MFS_NepI_like"/>
    <property type="match status" value="1"/>
</dbReference>
<comment type="caution">
    <text evidence="10">The sequence shown here is derived from an EMBL/GenBank/DDBJ whole genome shotgun (WGS) entry which is preliminary data.</text>
</comment>
<feature type="transmembrane region" description="Helical" evidence="8">
    <location>
        <begin position="12"/>
        <end position="32"/>
    </location>
</feature>
<organism evidence="10 11">
    <name type="scientific">Paenibacillus thailandensis</name>
    <dbReference type="NCBI Taxonomy" id="393250"/>
    <lineage>
        <taxon>Bacteria</taxon>
        <taxon>Bacillati</taxon>
        <taxon>Bacillota</taxon>
        <taxon>Bacilli</taxon>
        <taxon>Bacillales</taxon>
        <taxon>Paenibacillaceae</taxon>
        <taxon>Paenibacillus</taxon>
    </lineage>
</organism>
<comment type="similarity">
    <text evidence="2">Belongs to the major facilitator superfamily.</text>
</comment>
<keyword evidence="4" id="KW-1003">Cell membrane</keyword>
<comment type="subcellular location">
    <subcellularLocation>
        <location evidence="1">Cell membrane</location>
        <topology evidence="1">Multi-pass membrane protein</topology>
    </subcellularLocation>
</comment>
<name>A0ABW5R1N7_9BACL</name>
<dbReference type="RefSeq" id="WP_379276440.1">
    <property type="nucleotide sequence ID" value="NZ_JBHUGT010000033.1"/>
</dbReference>
<evidence type="ECO:0000313" key="10">
    <source>
        <dbReference type="EMBL" id="MFD2662326.1"/>
    </source>
</evidence>
<dbReference type="Proteomes" id="UP001597493">
    <property type="component" value="Unassembled WGS sequence"/>
</dbReference>
<feature type="domain" description="Major facilitator superfamily (MFS) profile" evidence="9">
    <location>
        <begin position="16"/>
        <end position="391"/>
    </location>
</feature>
<evidence type="ECO:0000256" key="2">
    <source>
        <dbReference type="ARBA" id="ARBA00008335"/>
    </source>
</evidence>
<feature type="transmembrane region" description="Helical" evidence="8">
    <location>
        <begin position="139"/>
        <end position="159"/>
    </location>
</feature>
<dbReference type="EMBL" id="JBHUMY010000026">
    <property type="protein sequence ID" value="MFD2662326.1"/>
    <property type="molecule type" value="Genomic_DNA"/>
</dbReference>
<feature type="transmembrane region" description="Helical" evidence="8">
    <location>
        <begin position="105"/>
        <end position="127"/>
    </location>
</feature>
<dbReference type="PROSITE" id="PS50850">
    <property type="entry name" value="MFS"/>
    <property type="match status" value="1"/>
</dbReference>
<dbReference type="InterPro" id="IPR036259">
    <property type="entry name" value="MFS_trans_sf"/>
</dbReference>
<evidence type="ECO:0000256" key="3">
    <source>
        <dbReference type="ARBA" id="ARBA00022448"/>
    </source>
</evidence>
<keyword evidence="7 8" id="KW-0472">Membrane</keyword>